<dbReference type="Proteomes" id="UP000309174">
    <property type="component" value="Unassembled WGS sequence"/>
</dbReference>
<dbReference type="AlphaFoldDB" id="A0A5C4JDU7"/>
<dbReference type="OrthoDB" id="4137935at2"/>
<organism evidence="2 3">
    <name type="scientific">Actinomadura soli</name>
    <dbReference type="NCBI Taxonomy" id="2508997"/>
    <lineage>
        <taxon>Bacteria</taxon>
        <taxon>Bacillati</taxon>
        <taxon>Actinomycetota</taxon>
        <taxon>Actinomycetes</taxon>
        <taxon>Streptosporangiales</taxon>
        <taxon>Thermomonosporaceae</taxon>
        <taxon>Actinomadura</taxon>
    </lineage>
</organism>
<proteinExistence type="predicted"/>
<gene>
    <name evidence="2" type="ORF">ETD83_12715</name>
</gene>
<evidence type="ECO:0000313" key="2">
    <source>
        <dbReference type="EMBL" id="TMR02401.1"/>
    </source>
</evidence>
<reference evidence="2 3" key="1">
    <citation type="submission" date="2019-05" db="EMBL/GenBank/DDBJ databases">
        <title>Draft genome sequence of Actinomadura sp. 14C53.</title>
        <authorList>
            <person name="Saricaoglu S."/>
            <person name="Isik K."/>
        </authorList>
    </citation>
    <scope>NUCLEOTIDE SEQUENCE [LARGE SCALE GENOMIC DNA]</scope>
    <source>
        <strain evidence="2 3">14C53</strain>
    </source>
</reference>
<feature type="compositionally biased region" description="Basic and acidic residues" evidence="1">
    <location>
        <begin position="281"/>
        <end position="297"/>
    </location>
</feature>
<dbReference type="EMBL" id="VCKW01000051">
    <property type="protein sequence ID" value="TMR02401.1"/>
    <property type="molecule type" value="Genomic_DNA"/>
</dbReference>
<name>A0A5C4JDU7_9ACTN</name>
<sequence>MRQQIQVVLGARLIELDRAVPGQVASSARDHLPGAESGPCQQTPSLLIELTTRWALSRRIEDRPELLRDLAAWFDHCEHPLSATPAEILDWLHATTRPGTYDRGAPLYVVERRRRVVTSWYRILHEHRLCRRNPAAGLCGPHPPSTGWEPHSVRSFTAYRPVSLEPVAFAVVVEYALQEAHENGYESNWRDAAVLAASFYLRRSVADLVKLGIKHLTGVGASVDADDPMTLWLDDPKTAPQLLPVPAAVSAPLRRYLFLRAARHGTDPRLLNGPLFAADPAETRPDRSDPTTEEPRGDTPWADCAQRIDRLLARASRATGVSNGIASGNLTADSAEPYPRRTPTLPPIQPASTLLCSHLACRADADC</sequence>
<feature type="region of interest" description="Disordered" evidence="1">
    <location>
        <begin position="270"/>
        <end position="301"/>
    </location>
</feature>
<evidence type="ECO:0000256" key="1">
    <source>
        <dbReference type="SAM" id="MobiDB-lite"/>
    </source>
</evidence>
<evidence type="ECO:0008006" key="4">
    <source>
        <dbReference type="Google" id="ProtNLM"/>
    </source>
</evidence>
<keyword evidence="3" id="KW-1185">Reference proteome</keyword>
<dbReference type="RefSeq" id="WP_138645304.1">
    <property type="nucleotide sequence ID" value="NZ_VCKW01000051.1"/>
</dbReference>
<evidence type="ECO:0000313" key="3">
    <source>
        <dbReference type="Proteomes" id="UP000309174"/>
    </source>
</evidence>
<protein>
    <recommendedName>
        <fullName evidence="4">Integrase</fullName>
    </recommendedName>
</protein>
<comment type="caution">
    <text evidence="2">The sequence shown here is derived from an EMBL/GenBank/DDBJ whole genome shotgun (WGS) entry which is preliminary data.</text>
</comment>
<accession>A0A5C4JDU7</accession>